<dbReference type="GO" id="GO:0030877">
    <property type="term" value="C:beta-catenin destruction complex"/>
    <property type="evidence" value="ECO:0007669"/>
    <property type="project" value="TreeGrafter"/>
</dbReference>
<dbReference type="GO" id="GO:0005737">
    <property type="term" value="C:cytoplasm"/>
    <property type="evidence" value="ECO:0007669"/>
    <property type="project" value="UniProtKB-SubCell"/>
</dbReference>
<dbReference type="InterPro" id="IPR043581">
    <property type="entry name" value="Axin-like"/>
</dbReference>
<dbReference type="InterPro" id="IPR032101">
    <property type="entry name" value="Axin_TNKS-bd"/>
</dbReference>
<dbReference type="PROSITE" id="PS50841">
    <property type="entry name" value="DIX"/>
    <property type="match status" value="1"/>
</dbReference>
<dbReference type="SMART" id="SM00315">
    <property type="entry name" value="RGS"/>
    <property type="match status" value="1"/>
</dbReference>
<dbReference type="SUPFAM" id="SSF48097">
    <property type="entry name" value="Regulator of G-protein signaling, RGS"/>
    <property type="match status" value="1"/>
</dbReference>
<dbReference type="PANTHER" id="PTHR46102:SF2">
    <property type="entry name" value="AXIN"/>
    <property type="match status" value="1"/>
</dbReference>
<feature type="domain" description="DIX" evidence="10">
    <location>
        <begin position="758"/>
        <end position="840"/>
    </location>
</feature>
<keyword evidence="5" id="KW-0013">ADP-ribosylation</keyword>
<dbReference type="GO" id="GO:0060090">
    <property type="term" value="F:molecular adaptor activity"/>
    <property type="evidence" value="ECO:0007669"/>
    <property type="project" value="TreeGrafter"/>
</dbReference>
<dbReference type="InterPro" id="IPR029071">
    <property type="entry name" value="Ubiquitin-like_domsf"/>
</dbReference>
<evidence type="ECO:0008006" key="13">
    <source>
        <dbReference type="Google" id="ProtNLM"/>
    </source>
</evidence>
<dbReference type="GO" id="GO:0019901">
    <property type="term" value="F:protein kinase binding"/>
    <property type="evidence" value="ECO:0007669"/>
    <property type="project" value="TreeGrafter"/>
</dbReference>
<comment type="subcellular location">
    <subcellularLocation>
        <location evidence="1">Cytoplasm</location>
    </subcellularLocation>
</comment>
<feature type="domain" description="RGS" evidence="9">
    <location>
        <begin position="102"/>
        <end position="219"/>
    </location>
</feature>
<dbReference type="Gene3D" id="1.10.167.10">
    <property type="entry name" value="Regulator of G-protein Signalling 4, domain 2"/>
    <property type="match status" value="1"/>
</dbReference>
<reference evidence="11 12" key="1">
    <citation type="submission" date="2023-10" db="EMBL/GenBank/DDBJ databases">
        <title>Genomes of two closely related lineages of the louse Polyplax serrata with different host specificities.</title>
        <authorList>
            <person name="Martinu J."/>
            <person name="Tarabai H."/>
            <person name="Stefka J."/>
            <person name="Hypsa V."/>
        </authorList>
    </citation>
    <scope>NUCLEOTIDE SEQUENCE [LARGE SCALE GENOMIC DNA]</scope>
    <source>
        <strain evidence="11">HR10_N</strain>
    </source>
</reference>
<dbReference type="EMBL" id="JAWJWE010000002">
    <property type="protein sequence ID" value="KAK6642970.1"/>
    <property type="molecule type" value="Genomic_DNA"/>
</dbReference>
<evidence type="ECO:0000256" key="6">
    <source>
        <dbReference type="ARBA" id="ARBA00022843"/>
    </source>
</evidence>
<feature type="compositionally biased region" description="Low complexity" evidence="8">
    <location>
        <begin position="473"/>
        <end position="483"/>
    </location>
</feature>
<organism evidence="11 12">
    <name type="scientific">Polyplax serrata</name>
    <name type="common">Common mouse louse</name>
    <dbReference type="NCBI Taxonomy" id="468196"/>
    <lineage>
        <taxon>Eukaryota</taxon>
        <taxon>Metazoa</taxon>
        <taxon>Ecdysozoa</taxon>
        <taxon>Arthropoda</taxon>
        <taxon>Hexapoda</taxon>
        <taxon>Insecta</taxon>
        <taxon>Pterygota</taxon>
        <taxon>Neoptera</taxon>
        <taxon>Paraneoptera</taxon>
        <taxon>Psocodea</taxon>
        <taxon>Troctomorpha</taxon>
        <taxon>Phthiraptera</taxon>
        <taxon>Anoplura</taxon>
        <taxon>Polyplacidae</taxon>
        <taxon>Polyplax</taxon>
    </lineage>
</organism>
<dbReference type="GO" id="GO:0031625">
    <property type="term" value="F:ubiquitin protein ligase binding"/>
    <property type="evidence" value="ECO:0007669"/>
    <property type="project" value="TreeGrafter"/>
</dbReference>
<dbReference type="InterPro" id="IPR038207">
    <property type="entry name" value="DIX_dom_sf"/>
</dbReference>
<dbReference type="Pfam" id="PF00615">
    <property type="entry name" value="RGS"/>
    <property type="match status" value="1"/>
</dbReference>
<keyword evidence="6" id="KW-0832">Ubl conjugation</keyword>
<feature type="region of interest" description="Disordered" evidence="8">
    <location>
        <begin position="736"/>
        <end position="756"/>
    </location>
</feature>
<dbReference type="GO" id="GO:0008013">
    <property type="term" value="F:beta-catenin binding"/>
    <property type="evidence" value="ECO:0007669"/>
    <property type="project" value="TreeGrafter"/>
</dbReference>
<dbReference type="InterPro" id="IPR024066">
    <property type="entry name" value="RGS_subdom1/3"/>
</dbReference>
<evidence type="ECO:0000256" key="4">
    <source>
        <dbReference type="ARBA" id="ARBA00022687"/>
    </source>
</evidence>
<dbReference type="PROSITE" id="PS50132">
    <property type="entry name" value="RGS"/>
    <property type="match status" value="1"/>
</dbReference>
<evidence type="ECO:0000256" key="3">
    <source>
        <dbReference type="ARBA" id="ARBA00022553"/>
    </source>
</evidence>
<feature type="compositionally biased region" description="Basic and acidic residues" evidence="8">
    <location>
        <begin position="533"/>
        <end position="542"/>
    </location>
</feature>
<evidence type="ECO:0000256" key="1">
    <source>
        <dbReference type="ARBA" id="ARBA00004496"/>
    </source>
</evidence>
<feature type="region of interest" description="Disordered" evidence="8">
    <location>
        <begin position="1"/>
        <end position="30"/>
    </location>
</feature>
<dbReference type="GO" id="GO:0005886">
    <property type="term" value="C:plasma membrane"/>
    <property type="evidence" value="ECO:0007669"/>
    <property type="project" value="TreeGrafter"/>
</dbReference>
<evidence type="ECO:0000256" key="2">
    <source>
        <dbReference type="ARBA" id="ARBA00022490"/>
    </source>
</evidence>
<feature type="compositionally biased region" description="Basic and acidic residues" evidence="8">
    <location>
        <begin position="565"/>
        <end position="575"/>
    </location>
</feature>
<dbReference type="PANTHER" id="PTHR46102">
    <property type="entry name" value="AXIN"/>
    <property type="match status" value="1"/>
</dbReference>
<dbReference type="Pfam" id="PF00778">
    <property type="entry name" value="DIX"/>
    <property type="match status" value="1"/>
</dbReference>
<dbReference type="InterPro" id="IPR001158">
    <property type="entry name" value="DIX"/>
</dbReference>
<dbReference type="SMART" id="SM00021">
    <property type="entry name" value="DAX"/>
    <property type="match status" value="1"/>
</dbReference>
<dbReference type="GO" id="GO:0005634">
    <property type="term" value="C:nucleus"/>
    <property type="evidence" value="ECO:0007669"/>
    <property type="project" value="TreeGrafter"/>
</dbReference>
<feature type="region of interest" description="Disordered" evidence="8">
    <location>
        <begin position="664"/>
        <end position="685"/>
    </location>
</feature>
<dbReference type="SUPFAM" id="SSF54236">
    <property type="entry name" value="Ubiquitin-like"/>
    <property type="match status" value="1"/>
</dbReference>
<keyword evidence="2" id="KW-0963">Cytoplasm</keyword>
<name>A0AAN8XLY5_POLSC</name>
<dbReference type="GO" id="GO:0032436">
    <property type="term" value="P:positive regulation of proteasomal ubiquitin-dependent protein catabolic process"/>
    <property type="evidence" value="ECO:0007669"/>
    <property type="project" value="TreeGrafter"/>
</dbReference>
<dbReference type="Gene3D" id="2.40.240.130">
    <property type="match status" value="1"/>
</dbReference>
<dbReference type="InterPro" id="IPR014936">
    <property type="entry name" value="Axin_b-cat-bd"/>
</dbReference>
<dbReference type="GO" id="GO:0090090">
    <property type="term" value="P:negative regulation of canonical Wnt signaling pathway"/>
    <property type="evidence" value="ECO:0007669"/>
    <property type="project" value="InterPro"/>
</dbReference>
<evidence type="ECO:0000256" key="7">
    <source>
        <dbReference type="PROSITE-ProRule" id="PRU00069"/>
    </source>
</evidence>
<accession>A0AAN8XLY5</accession>
<proteinExistence type="predicted"/>
<dbReference type="Pfam" id="PF08833">
    <property type="entry name" value="Axin_b-cat_bind"/>
    <property type="match status" value="1"/>
</dbReference>
<keyword evidence="4 7" id="KW-0879">Wnt signaling pathway</keyword>
<evidence type="ECO:0000313" key="12">
    <source>
        <dbReference type="Proteomes" id="UP001372834"/>
    </source>
</evidence>
<dbReference type="InterPro" id="IPR016137">
    <property type="entry name" value="RGS"/>
</dbReference>
<feature type="region of interest" description="Disordered" evidence="8">
    <location>
        <begin position="226"/>
        <end position="246"/>
    </location>
</feature>
<dbReference type="CDD" id="cd11582">
    <property type="entry name" value="Axin_TNKS_binding"/>
    <property type="match status" value="1"/>
</dbReference>
<sequence>MSRSIARIGIGDFDENSPRPPVPGEETEPGYYCGGAPAFTTNSSTIRYKYIPRSSSVHSTANLEGNAPLGFEPEGSCAYYGACTPVFEGSRSPPPCVLWAKSLSCLLQDDDGVELFRRYLEREGQAHAEALDFWFACEGLKKQPNKESVAHFIKAIYMKFILSPTLPIREDMRREVMTRIRENVFDKGVFDSVQADIGKRITATTYPNFLKSDIYLNYLQQMPQDFPGSSGSGSGSGSSSSSAGRDVGISGGPCTFLPTLLEDSELEINSDSLPLTRDTLVATQVRRAFELRPKPEAFAGIYLQHGAQINTRVYSSYNPVSRQDSELQSLSSDARTDSDAMSCTDNSVDGMSIGPHKMSKCQQGRQFKAIKESASLNRDTTHLLIPRTLRIKDLSCQLTTEEFAQQLTEKLEAYKRQQEAQEKFNRKLMEIEYEPEKTLADMIREKLQVEEQDSDNQAILDQHVSRVWSDSTPSRSPGLSSPKPKSPDGRRKLVVPPGVPHPYQTKTPYTARYPKKEKDVFSTFSTDSGNIHDFTDASESGRHFPKSKSFPDYPDPQNSVTGYESRNRSSRDGNSRRINSKKPASETTDSGVSVISDTVPCAGKHSTEWLIMRMKETCDRTNSKHRSIKQMCMSALGTHNKHGRKSERSGSLERYPAQQYLPDAIVPSSSSSSSSNRPNTVTQLEEARRRLEQTRIEDDNRGKMNRLRHVYTYFTFPPSNKTSAGAVIPDLSFSNQSTLRKSTRRSEPSPPLPRPPEQEYVTVMYSFWDEEVPYRTKVLGTQVTLKQFKDLLPRKGNYRYYFKTECAEVASKMIHEEVFDDNQELPLWEGKLIAQVRPYGCNQ</sequence>
<dbReference type="InterPro" id="IPR044926">
    <property type="entry name" value="RGS_subdomain_2"/>
</dbReference>
<dbReference type="InterPro" id="IPR036305">
    <property type="entry name" value="RGS_sf"/>
</dbReference>
<evidence type="ECO:0000256" key="5">
    <source>
        <dbReference type="ARBA" id="ARBA00022765"/>
    </source>
</evidence>
<protein>
    <recommendedName>
        <fullName evidence="13">Axin</fullName>
    </recommendedName>
</protein>
<gene>
    <name evidence="11" type="ORF">RUM43_004472</name>
</gene>
<evidence type="ECO:0000256" key="8">
    <source>
        <dbReference type="SAM" id="MobiDB-lite"/>
    </source>
</evidence>
<evidence type="ECO:0000259" key="9">
    <source>
        <dbReference type="PROSITE" id="PS50132"/>
    </source>
</evidence>
<evidence type="ECO:0000259" key="10">
    <source>
        <dbReference type="PROSITE" id="PS50841"/>
    </source>
</evidence>
<feature type="compositionally biased region" description="Polar residues" evidence="8">
    <location>
        <begin position="585"/>
        <end position="596"/>
    </location>
</feature>
<keyword evidence="3" id="KW-0597">Phosphoprotein</keyword>
<dbReference type="Proteomes" id="UP001372834">
    <property type="component" value="Unassembled WGS sequence"/>
</dbReference>
<feature type="region of interest" description="Disordered" evidence="8">
    <location>
        <begin position="464"/>
        <end position="598"/>
    </location>
</feature>
<evidence type="ECO:0000313" key="11">
    <source>
        <dbReference type="EMBL" id="KAK6642970.1"/>
    </source>
</evidence>
<dbReference type="GO" id="GO:0048468">
    <property type="term" value="P:cell development"/>
    <property type="evidence" value="ECO:0007669"/>
    <property type="project" value="TreeGrafter"/>
</dbReference>
<dbReference type="GO" id="GO:0016055">
    <property type="term" value="P:Wnt signaling pathway"/>
    <property type="evidence" value="ECO:0007669"/>
    <property type="project" value="UniProtKB-KW"/>
</dbReference>
<dbReference type="AlphaFoldDB" id="A0AAN8XLY5"/>
<comment type="caution">
    <text evidence="11">The sequence shown here is derived from an EMBL/GenBank/DDBJ whole genome shotgun (WGS) entry which is preliminary data.</text>
</comment>
<dbReference type="Gene3D" id="1.10.196.10">
    <property type="match status" value="1"/>
</dbReference>